<gene>
    <name evidence="2" type="ORF">CDV31_012699</name>
</gene>
<keyword evidence="3" id="KW-1185">Reference proteome</keyword>
<feature type="region of interest" description="Disordered" evidence="1">
    <location>
        <begin position="139"/>
        <end position="243"/>
    </location>
</feature>
<evidence type="ECO:0000256" key="1">
    <source>
        <dbReference type="SAM" id="MobiDB-lite"/>
    </source>
</evidence>
<feature type="compositionally biased region" description="Polar residues" evidence="1">
    <location>
        <begin position="234"/>
        <end position="243"/>
    </location>
</feature>
<evidence type="ECO:0000313" key="2">
    <source>
        <dbReference type="EMBL" id="RSL98214.1"/>
    </source>
</evidence>
<accession>A0A428T879</accession>
<proteinExistence type="predicted"/>
<sequence length="243" mass="27210">MSYNNNSDGNGCPNPRPATVYRYAGPSVQTLMESLYIPDNNGTAHPFLYFHMDLQNMLRDLEPWNLALLGHFATISLLWNDRALRGAQSVDTLRCIPENMNDIVKAMWFKEMEEIVDTDRLGCLEDVWYWVFRQDPTQPRRVNGTSGSASSAQATTPSPEHPEVADERPQADYPSERRCLNSPRDILQQEQGAGSSTSAAYRASGPSQTGDLEPRQNIFFPPPTADPLEEPTMGSMQSRMGPQ</sequence>
<dbReference type="EMBL" id="NIZV01000240">
    <property type="protein sequence ID" value="RSL98214.1"/>
    <property type="molecule type" value="Genomic_DNA"/>
</dbReference>
<dbReference type="AlphaFoldDB" id="A0A428T879"/>
<comment type="caution">
    <text evidence="2">The sequence shown here is derived from an EMBL/GenBank/DDBJ whole genome shotgun (WGS) entry which is preliminary data.</text>
</comment>
<name>A0A428T879_9HYPO</name>
<feature type="compositionally biased region" description="Polar residues" evidence="1">
    <location>
        <begin position="188"/>
        <end position="210"/>
    </location>
</feature>
<protein>
    <submittedName>
        <fullName evidence="2">Uncharacterized protein</fullName>
    </submittedName>
</protein>
<organism evidence="2 3">
    <name type="scientific">Fusarium ambrosium</name>
    <dbReference type="NCBI Taxonomy" id="131363"/>
    <lineage>
        <taxon>Eukaryota</taxon>
        <taxon>Fungi</taxon>
        <taxon>Dikarya</taxon>
        <taxon>Ascomycota</taxon>
        <taxon>Pezizomycotina</taxon>
        <taxon>Sordariomycetes</taxon>
        <taxon>Hypocreomycetidae</taxon>
        <taxon>Hypocreales</taxon>
        <taxon>Nectriaceae</taxon>
        <taxon>Fusarium</taxon>
        <taxon>Fusarium solani species complex</taxon>
    </lineage>
</organism>
<dbReference type="Proteomes" id="UP000288429">
    <property type="component" value="Unassembled WGS sequence"/>
</dbReference>
<feature type="compositionally biased region" description="Basic and acidic residues" evidence="1">
    <location>
        <begin position="160"/>
        <end position="179"/>
    </location>
</feature>
<reference evidence="2 3" key="1">
    <citation type="submission" date="2017-06" db="EMBL/GenBank/DDBJ databases">
        <title>Cmopartive genomic analysis of Ambrosia Fusariam Clade fungi.</title>
        <authorList>
            <person name="Stajich J.E."/>
            <person name="Carrillo J."/>
            <person name="Kijimoto T."/>
            <person name="Eskalen A."/>
            <person name="O'Donnell K."/>
            <person name="Kasson M."/>
        </authorList>
    </citation>
    <scope>NUCLEOTIDE SEQUENCE [LARGE SCALE GENOMIC DNA]</scope>
    <source>
        <strain evidence="2 3">NRRL 20438</strain>
    </source>
</reference>
<evidence type="ECO:0000313" key="3">
    <source>
        <dbReference type="Proteomes" id="UP000288429"/>
    </source>
</evidence>
<feature type="compositionally biased region" description="Low complexity" evidence="1">
    <location>
        <begin position="144"/>
        <end position="158"/>
    </location>
</feature>